<feature type="region of interest" description="Disordered" evidence="1">
    <location>
        <begin position="1"/>
        <end position="138"/>
    </location>
</feature>
<feature type="compositionally biased region" description="Basic and acidic residues" evidence="1">
    <location>
        <begin position="57"/>
        <end position="86"/>
    </location>
</feature>
<evidence type="ECO:0000313" key="2">
    <source>
        <dbReference type="EMBL" id="CAA9428663.1"/>
    </source>
</evidence>
<sequence>ELPSFHRRGRAGRRGRRGRVRAGGGRRGQARRGQGRRRVVPRRVLQVQEGRQAGADQGRRGELRRVEGPDSGDRVAEVGHEREPGEARQGVHALLRADVQDREGPRRLPRPRGPQEVRRRPRARAGRRVRRRLLVEGV</sequence>
<gene>
    <name evidence="2" type="ORF">AVDCRST_MAG64-3331</name>
</gene>
<name>A0A6J4Q5Q3_9BACT</name>
<feature type="compositionally biased region" description="Basic residues" evidence="1">
    <location>
        <begin position="1"/>
        <end position="20"/>
    </location>
</feature>
<feature type="non-terminal residue" evidence="2">
    <location>
        <position position="1"/>
    </location>
</feature>
<proteinExistence type="predicted"/>
<accession>A0A6J4Q5Q3</accession>
<feature type="compositionally biased region" description="Low complexity" evidence="1">
    <location>
        <begin position="42"/>
        <end position="56"/>
    </location>
</feature>
<evidence type="ECO:0000256" key="1">
    <source>
        <dbReference type="SAM" id="MobiDB-lite"/>
    </source>
</evidence>
<feature type="compositionally biased region" description="Basic residues" evidence="1">
    <location>
        <begin position="119"/>
        <end position="132"/>
    </location>
</feature>
<protein>
    <submittedName>
        <fullName evidence="2">Uncharacterized protein</fullName>
    </submittedName>
</protein>
<feature type="non-terminal residue" evidence="2">
    <location>
        <position position="138"/>
    </location>
</feature>
<dbReference type="AlphaFoldDB" id="A0A6J4Q5Q3"/>
<dbReference type="EMBL" id="CADCUQ010000768">
    <property type="protein sequence ID" value="CAA9428663.1"/>
    <property type="molecule type" value="Genomic_DNA"/>
</dbReference>
<organism evidence="2">
    <name type="scientific">uncultured Phycisphaerae bacterium</name>
    <dbReference type="NCBI Taxonomy" id="904963"/>
    <lineage>
        <taxon>Bacteria</taxon>
        <taxon>Pseudomonadati</taxon>
        <taxon>Planctomycetota</taxon>
        <taxon>Phycisphaerae</taxon>
        <taxon>environmental samples</taxon>
    </lineage>
</organism>
<reference evidence="2" key="1">
    <citation type="submission" date="2020-02" db="EMBL/GenBank/DDBJ databases">
        <authorList>
            <person name="Meier V. D."/>
        </authorList>
    </citation>
    <scope>NUCLEOTIDE SEQUENCE</scope>
    <source>
        <strain evidence="2">AVDCRST_MAG64</strain>
    </source>
</reference>
<feature type="compositionally biased region" description="Basic residues" evidence="1">
    <location>
        <begin position="28"/>
        <end position="41"/>
    </location>
</feature>